<feature type="domain" description="Fido" evidence="3">
    <location>
        <begin position="112"/>
        <end position="268"/>
    </location>
</feature>
<dbReference type="Pfam" id="PF02661">
    <property type="entry name" value="Fic"/>
    <property type="match status" value="1"/>
</dbReference>
<dbReference type="GO" id="GO:0005524">
    <property type="term" value="F:ATP binding"/>
    <property type="evidence" value="ECO:0007669"/>
    <property type="project" value="UniProtKB-KW"/>
</dbReference>
<keyword evidence="2" id="KW-0547">Nucleotide-binding</keyword>
<sequence length="378" mass="41664">MSWNWEAPDWPRFRWDAGRLARAEVLFAQQAGVLVGSVQHLEPVVRDGFAIQWMTGEAYDTSAIEGEMLDRDSVQSSIQRQLGLKSERRAGPAEAGIAELMVDVYRNIAAPVDETRLFSWHAMVMHGRRDLTVVGGYRTHAEPMQIVSGPFQNQRVHFEAPPSSAVGAEMRAFFSWLEESAPSGTSPLSALTRAGVGHLWFESIHPFEDGNGRIGRALLETMLAQGLARPVLTGAAGTFLRRQKEYYQALEDASRTLDITDWLVWFASAVIEAQRRTEAQLSFVIDKARLMARVSGAINTRQERALLRMFEAGPEGFAGGLSAKNYMTITGAATATATRDLAELVTLGALTRTGDLKSTRYHLAVEPRSIAPVTSDMI</sequence>
<dbReference type="PANTHER" id="PTHR13504:SF33">
    <property type="entry name" value="FIC FAMILY PROTEIN"/>
    <property type="match status" value="1"/>
</dbReference>
<dbReference type="PANTHER" id="PTHR13504">
    <property type="entry name" value="FIDO DOMAIN-CONTAINING PROTEIN DDB_G0283145"/>
    <property type="match status" value="1"/>
</dbReference>
<dbReference type="SUPFAM" id="SSF140931">
    <property type="entry name" value="Fic-like"/>
    <property type="match status" value="1"/>
</dbReference>
<evidence type="ECO:0000313" key="5">
    <source>
        <dbReference type="Proteomes" id="UP000092498"/>
    </source>
</evidence>
<dbReference type="RefSeq" id="WP_066770034.1">
    <property type="nucleotide sequence ID" value="NZ_CP013244.1"/>
</dbReference>
<proteinExistence type="predicted"/>
<dbReference type="Proteomes" id="UP000092498">
    <property type="component" value="Chromosome"/>
</dbReference>
<name>A0A1B1AH90_9PROT</name>
<keyword evidence="2" id="KW-0067">ATP-binding</keyword>
<dbReference type="STRING" id="1759059.ATE48_08280"/>
<dbReference type="InterPro" id="IPR025230">
    <property type="entry name" value="DUF4172"/>
</dbReference>
<dbReference type="InParanoid" id="A0A1B1AH90"/>
<dbReference type="InterPro" id="IPR003812">
    <property type="entry name" value="Fido"/>
</dbReference>
<dbReference type="OrthoDB" id="9813719at2"/>
<feature type="active site" evidence="1">
    <location>
        <position position="205"/>
    </location>
</feature>
<dbReference type="Gene3D" id="1.10.10.10">
    <property type="entry name" value="Winged helix-like DNA-binding domain superfamily/Winged helix DNA-binding domain"/>
    <property type="match status" value="1"/>
</dbReference>
<dbReference type="PROSITE" id="PS51459">
    <property type="entry name" value="FIDO"/>
    <property type="match status" value="1"/>
</dbReference>
<evidence type="ECO:0000313" key="4">
    <source>
        <dbReference type="EMBL" id="ANP45918.1"/>
    </source>
</evidence>
<dbReference type="EMBL" id="CP013244">
    <property type="protein sequence ID" value="ANP45918.1"/>
    <property type="molecule type" value="Genomic_DNA"/>
</dbReference>
<dbReference type="AlphaFoldDB" id="A0A1B1AH90"/>
<dbReference type="Pfam" id="PF13776">
    <property type="entry name" value="DUF4172"/>
    <property type="match status" value="1"/>
</dbReference>
<dbReference type="InterPro" id="IPR040198">
    <property type="entry name" value="Fido_containing"/>
</dbReference>
<feature type="binding site" evidence="2">
    <location>
        <begin position="209"/>
        <end position="216"/>
    </location>
    <ligand>
        <name>ATP</name>
        <dbReference type="ChEBI" id="CHEBI:30616"/>
    </ligand>
</feature>
<organism evidence="4 5">
    <name type="scientific">Candidatus Viadribacter manganicus</name>
    <dbReference type="NCBI Taxonomy" id="1759059"/>
    <lineage>
        <taxon>Bacteria</taxon>
        <taxon>Pseudomonadati</taxon>
        <taxon>Pseudomonadota</taxon>
        <taxon>Alphaproteobacteria</taxon>
        <taxon>Hyphomonadales</taxon>
        <taxon>Hyphomonadaceae</taxon>
        <taxon>Candidatus Viadribacter</taxon>
    </lineage>
</organism>
<gene>
    <name evidence="4" type="ORF">ATE48_08280</name>
</gene>
<accession>A0A1B1AH90</accession>
<dbReference type="InterPro" id="IPR036388">
    <property type="entry name" value="WH-like_DNA-bd_sf"/>
</dbReference>
<evidence type="ECO:0000256" key="2">
    <source>
        <dbReference type="PIRSR" id="PIRSR640198-2"/>
    </source>
</evidence>
<reference evidence="4 5" key="1">
    <citation type="submission" date="2015-11" db="EMBL/GenBank/DDBJ databases">
        <title>Whole-Genome Sequence of Candidatus Oderbacter manganicum from the National Park Lower Oder Valley, Germany.</title>
        <authorList>
            <person name="Braun B."/>
            <person name="Liere K."/>
            <person name="Szewzyk U."/>
        </authorList>
    </citation>
    <scope>NUCLEOTIDE SEQUENCE [LARGE SCALE GENOMIC DNA]</scope>
    <source>
        <strain evidence="4 5">OTSz_A_272</strain>
    </source>
</reference>
<dbReference type="KEGG" id="cbot:ATE48_08280"/>
<evidence type="ECO:0000259" key="3">
    <source>
        <dbReference type="PROSITE" id="PS51459"/>
    </source>
</evidence>
<evidence type="ECO:0000256" key="1">
    <source>
        <dbReference type="PIRSR" id="PIRSR640198-1"/>
    </source>
</evidence>
<feature type="binding site" evidence="2">
    <location>
        <begin position="246"/>
        <end position="247"/>
    </location>
    <ligand>
        <name>ATP</name>
        <dbReference type="ChEBI" id="CHEBI:30616"/>
    </ligand>
</feature>
<keyword evidence="5" id="KW-1185">Reference proteome</keyword>
<protein>
    <submittedName>
        <fullName evidence="4">Cell filamentation protein Fic</fullName>
    </submittedName>
</protein>
<dbReference type="Gene3D" id="1.10.3290.10">
    <property type="entry name" value="Fido-like domain"/>
    <property type="match status" value="1"/>
</dbReference>
<dbReference type="InterPro" id="IPR036597">
    <property type="entry name" value="Fido-like_dom_sf"/>
</dbReference>